<sequence length="401" mass="45380">MESTSVQQGKIFVAGISPETTEDTLTQHFCRYGEVVKSQIIKFRETGFGKGFGFVTFADSSVVEQLLQDQHIILGRTVEVKLATPKGESRQSQRCSECQQFQRQNSETSRISHTRKIFVGGLPPYLSEQDFKNYFESFGKIEDAKIIFDRAANTPRGFGFVTYESEEAVTSVLQKRFYLLNNKFVEVKKAEPREYRAMDTYNYYNYYPTYSGYGMWPIYDSSWIYAPHYWANHTKGGTIPFNHLGTNVPVPQPVPIIVPVPVPYFPPRYPVNCYGSTHNQVDNERGSNYEVSSNAVHNSCDVEYQMEVSSNSAHNSVSHEGNGQDCRNIEVQLVANGSPRVSGSAKPLEKEADNGEKEQSMENSQVNTKAENGERDDREKISQVNIKHDTSEKINGVSRCI</sequence>
<feature type="domain" description="RRM" evidence="5">
    <location>
        <begin position="115"/>
        <end position="192"/>
    </location>
</feature>
<dbReference type="OrthoDB" id="1875751at2759"/>
<keyword evidence="1" id="KW-0677">Repeat</keyword>
<dbReference type="GO" id="GO:0006417">
    <property type="term" value="P:regulation of translation"/>
    <property type="evidence" value="ECO:0007669"/>
    <property type="project" value="TreeGrafter"/>
</dbReference>
<dbReference type="AlphaFoldDB" id="A0A9Q1M2M6"/>
<accession>A0A9Q1M2M6</accession>
<feature type="compositionally biased region" description="Basic and acidic residues" evidence="4">
    <location>
        <begin position="347"/>
        <end position="360"/>
    </location>
</feature>
<keyword evidence="7" id="KW-1185">Reference proteome</keyword>
<evidence type="ECO:0000256" key="2">
    <source>
        <dbReference type="ARBA" id="ARBA00022884"/>
    </source>
</evidence>
<dbReference type="SUPFAM" id="SSF54928">
    <property type="entry name" value="RNA-binding domain, RBD"/>
    <property type="match status" value="2"/>
</dbReference>
<feature type="region of interest" description="Disordered" evidence="4">
    <location>
        <begin position="337"/>
        <end position="401"/>
    </location>
</feature>
<dbReference type="GO" id="GO:0003729">
    <property type="term" value="F:mRNA binding"/>
    <property type="evidence" value="ECO:0007669"/>
    <property type="project" value="TreeGrafter"/>
</dbReference>
<dbReference type="PANTHER" id="PTHR48032:SF12">
    <property type="entry name" value="RRM DOMAIN-CONTAINING PROTEIN"/>
    <property type="match status" value="1"/>
</dbReference>
<dbReference type="Gene3D" id="3.30.70.330">
    <property type="match status" value="2"/>
</dbReference>
<evidence type="ECO:0000256" key="3">
    <source>
        <dbReference type="PROSITE-ProRule" id="PRU00176"/>
    </source>
</evidence>
<dbReference type="PROSITE" id="PS50102">
    <property type="entry name" value="RRM"/>
    <property type="match status" value="2"/>
</dbReference>
<dbReference type="Proteomes" id="UP001152561">
    <property type="component" value="Unassembled WGS sequence"/>
</dbReference>
<reference evidence="7" key="1">
    <citation type="journal article" date="2023" name="Proc. Natl. Acad. Sci. U.S.A.">
        <title>Genomic and structural basis for evolution of tropane alkaloid biosynthesis.</title>
        <authorList>
            <person name="Wanga Y.-J."/>
            <person name="Taina T."/>
            <person name="Yua J.-Y."/>
            <person name="Lia J."/>
            <person name="Xua B."/>
            <person name="Chenc J."/>
            <person name="D'Auriad J.C."/>
            <person name="Huanga J.-P."/>
            <person name="Huanga S.-X."/>
        </authorList>
    </citation>
    <scope>NUCLEOTIDE SEQUENCE [LARGE SCALE GENOMIC DNA]</scope>
    <source>
        <strain evidence="7">cv. KIB-2019</strain>
    </source>
</reference>
<protein>
    <recommendedName>
        <fullName evidence="5">RRM domain-containing protein</fullName>
    </recommendedName>
</protein>
<evidence type="ECO:0000256" key="1">
    <source>
        <dbReference type="ARBA" id="ARBA00022737"/>
    </source>
</evidence>
<evidence type="ECO:0000256" key="4">
    <source>
        <dbReference type="SAM" id="MobiDB-lite"/>
    </source>
</evidence>
<dbReference type="EMBL" id="JAJAGQ010000011">
    <property type="protein sequence ID" value="KAJ8550033.1"/>
    <property type="molecule type" value="Genomic_DNA"/>
</dbReference>
<name>A0A9Q1M2M6_9SOLA</name>
<keyword evidence="2 3" id="KW-0694">RNA-binding</keyword>
<dbReference type="Pfam" id="PF00076">
    <property type="entry name" value="RRM_1"/>
    <property type="match status" value="2"/>
</dbReference>
<dbReference type="InterPro" id="IPR000504">
    <property type="entry name" value="RRM_dom"/>
</dbReference>
<dbReference type="SMART" id="SM00360">
    <property type="entry name" value="RRM"/>
    <property type="match status" value="2"/>
</dbReference>
<dbReference type="PANTHER" id="PTHR48032">
    <property type="entry name" value="RNA-BINDING PROTEIN MUSASHI HOMOLOG RBP6"/>
    <property type="match status" value="1"/>
</dbReference>
<organism evidence="6 7">
    <name type="scientific">Anisodus acutangulus</name>
    <dbReference type="NCBI Taxonomy" id="402998"/>
    <lineage>
        <taxon>Eukaryota</taxon>
        <taxon>Viridiplantae</taxon>
        <taxon>Streptophyta</taxon>
        <taxon>Embryophyta</taxon>
        <taxon>Tracheophyta</taxon>
        <taxon>Spermatophyta</taxon>
        <taxon>Magnoliopsida</taxon>
        <taxon>eudicotyledons</taxon>
        <taxon>Gunneridae</taxon>
        <taxon>Pentapetalae</taxon>
        <taxon>asterids</taxon>
        <taxon>lamiids</taxon>
        <taxon>Solanales</taxon>
        <taxon>Solanaceae</taxon>
        <taxon>Solanoideae</taxon>
        <taxon>Hyoscyameae</taxon>
        <taxon>Anisodus</taxon>
    </lineage>
</organism>
<evidence type="ECO:0000313" key="7">
    <source>
        <dbReference type="Proteomes" id="UP001152561"/>
    </source>
</evidence>
<comment type="caution">
    <text evidence="6">The sequence shown here is derived from an EMBL/GenBank/DDBJ whole genome shotgun (WGS) entry which is preliminary data.</text>
</comment>
<feature type="compositionally biased region" description="Basic and acidic residues" evidence="4">
    <location>
        <begin position="371"/>
        <end position="392"/>
    </location>
</feature>
<evidence type="ECO:0000259" key="5">
    <source>
        <dbReference type="PROSITE" id="PS50102"/>
    </source>
</evidence>
<dbReference type="InterPro" id="IPR012677">
    <property type="entry name" value="Nucleotide-bd_a/b_plait_sf"/>
</dbReference>
<feature type="compositionally biased region" description="Polar residues" evidence="4">
    <location>
        <begin position="361"/>
        <end position="370"/>
    </location>
</feature>
<proteinExistence type="predicted"/>
<feature type="domain" description="RRM" evidence="5">
    <location>
        <begin position="9"/>
        <end position="85"/>
    </location>
</feature>
<evidence type="ECO:0000313" key="6">
    <source>
        <dbReference type="EMBL" id="KAJ8550033.1"/>
    </source>
</evidence>
<gene>
    <name evidence="6" type="ORF">K7X08_033740</name>
</gene>
<dbReference type="InterPro" id="IPR035979">
    <property type="entry name" value="RBD_domain_sf"/>
</dbReference>